<sequence>MKQRLSLLFFVSGLLAGCGSTPNPNLEQINQFTGGKAISEATSFYWYTERFQKPSSAADYVTSGNHGRYQSSYRWEEGRVREIRREGEYLEGKKLQPFRVHIRFSNQGEAVYQQYRLAGKVLPMSDEQLTDYVLQAKAVAEVSKQQDKQGLELLQGYWNGKVFETCSGVEYQRVEFNQTLPSFMLNRLASIESYVAFLGKIRNGTVHIDELLLLEAANYDCVKRPALLD</sequence>
<dbReference type="Pfam" id="PF07356">
    <property type="entry name" value="DUF1481"/>
    <property type="match status" value="1"/>
</dbReference>
<feature type="signal peptide" evidence="1">
    <location>
        <begin position="1"/>
        <end position="16"/>
    </location>
</feature>
<gene>
    <name evidence="2" type="ORF">PUN32_10935</name>
</gene>
<evidence type="ECO:0000256" key="1">
    <source>
        <dbReference type="SAM" id="SignalP"/>
    </source>
</evidence>
<keyword evidence="3" id="KW-1185">Reference proteome</keyword>
<feature type="chain" id="PRO_5045328717" evidence="1">
    <location>
        <begin position="17"/>
        <end position="229"/>
    </location>
</feature>
<proteinExistence type="predicted"/>
<comment type="caution">
    <text evidence="2">The sequence shown here is derived from an EMBL/GenBank/DDBJ whole genome shotgun (WGS) entry which is preliminary data.</text>
</comment>
<name>A0ABT5V1R6_9VIBR</name>
<dbReference type="InterPro" id="IPR010858">
    <property type="entry name" value="DUF1481"/>
</dbReference>
<dbReference type="PROSITE" id="PS51257">
    <property type="entry name" value="PROKAR_LIPOPROTEIN"/>
    <property type="match status" value="1"/>
</dbReference>
<reference evidence="2 3" key="1">
    <citation type="submission" date="2023-02" db="EMBL/GenBank/DDBJ databases">
        <title>Vibrio intestini sp. nov., a close relative of Vibrio cholerae isolated from the intestine of Healthy Culter dabryi.</title>
        <authorList>
            <person name="Wu N."/>
        </authorList>
    </citation>
    <scope>NUCLEOTIDE SEQUENCE [LARGE SCALE GENOMIC DNA]</scope>
    <source>
        <strain evidence="2 3">DSL-7</strain>
    </source>
</reference>
<dbReference type="Proteomes" id="UP001216189">
    <property type="component" value="Unassembled WGS sequence"/>
</dbReference>
<accession>A0ABT5V1R6</accession>
<dbReference type="RefSeq" id="WP_274723249.1">
    <property type="nucleotide sequence ID" value="NZ_JARBFT010000011.1"/>
</dbReference>
<dbReference type="EMBL" id="JARBFT010000011">
    <property type="protein sequence ID" value="MDE1515524.1"/>
    <property type="molecule type" value="Genomic_DNA"/>
</dbReference>
<organism evidence="2 3">
    <name type="scientific">Vibrio chanodichtyis</name>
    <dbReference type="NCBI Taxonomy" id="3027932"/>
    <lineage>
        <taxon>Bacteria</taxon>
        <taxon>Pseudomonadati</taxon>
        <taxon>Pseudomonadota</taxon>
        <taxon>Gammaproteobacteria</taxon>
        <taxon>Vibrionales</taxon>
        <taxon>Vibrionaceae</taxon>
        <taxon>Vibrio</taxon>
    </lineage>
</organism>
<protein>
    <submittedName>
        <fullName evidence="2">DUF1481 domain-containing protein</fullName>
    </submittedName>
</protein>
<dbReference type="InterPro" id="IPR016872">
    <property type="entry name" value="UCP028160"/>
</dbReference>
<keyword evidence="1" id="KW-0732">Signal</keyword>
<dbReference type="PIRSF" id="PIRSF028160">
    <property type="entry name" value="UCP028160"/>
    <property type="match status" value="1"/>
</dbReference>
<evidence type="ECO:0000313" key="2">
    <source>
        <dbReference type="EMBL" id="MDE1515524.1"/>
    </source>
</evidence>
<evidence type="ECO:0000313" key="3">
    <source>
        <dbReference type="Proteomes" id="UP001216189"/>
    </source>
</evidence>